<comment type="caution">
    <text evidence="2">The sequence shown here is derived from an EMBL/GenBank/DDBJ whole genome shotgun (WGS) entry which is preliminary data.</text>
</comment>
<name>A0A9W8GHG2_9FUNG</name>
<dbReference type="EMBL" id="JANBTX010000291">
    <property type="protein sequence ID" value="KAJ2683416.1"/>
    <property type="molecule type" value="Genomic_DNA"/>
</dbReference>
<feature type="region of interest" description="Disordered" evidence="1">
    <location>
        <begin position="72"/>
        <end position="100"/>
    </location>
</feature>
<evidence type="ECO:0000313" key="2">
    <source>
        <dbReference type="EMBL" id="KAJ2683416.1"/>
    </source>
</evidence>
<evidence type="ECO:0000256" key="1">
    <source>
        <dbReference type="SAM" id="MobiDB-lite"/>
    </source>
</evidence>
<protein>
    <submittedName>
        <fullName evidence="2">Uncharacterized protein</fullName>
    </submittedName>
</protein>
<accession>A0A9W8GHG2</accession>
<organism evidence="2 3">
    <name type="scientific">Coemansia spiralis</name>
    <dbReference type="NCBI Taxonomy" id="417178"/>
    <lineage>
        <taxon>Eukaryota</taxon>
        <taxon>Fungi</taxon>
        <taxon>Fungi incertae sedis</taxon>
        <taxon>Zoopagomycota</taxon>
        <taxon>Kickxellomycotina</taxon>
        <taxon>Kickxellomycetes</taxon>
        <taxon>Kickxellales</taxon>
        <taxon>Kickxellaceae</taxon>
        <taxon>Coemansia</taxon>
    </lineage>
</organism>
<reference evidence="2" key="1">
    <citation type="submission" date="2022-07" db="EMBL/GenBank/DDBJ databases">
        <title>Phylogenomic reconstructions and comparative analyses of Kickxellomycotina fungi.</title>
        <authorList>
            <person name="Reynolds N.K."/>
            <person name="Stajich J.E."/>
            <person name="Barry K."/>
            <person name="Grigoriev I.V."/>
            <person name="Crous P."/>
            <person name="Smith M.E."/>
        </authorList>
    </citation>
    <scope>NUCLEOTIDE SEQUENCE</scope>
    <source>
        <strain evidence="2">CBS 109367</strain>
    </source>
</reference>
<gene>
    <name evidence="2" type="ORF">IWW39_005513</name>
</gene>
<dbReference type="OrthoDB" id="5595870at2759"/>
<dbReference type="AlphaFoldDB" id="A0A9W8GHG2"/>
<proteinExistence type="predicted"/>
<feature type="compositionally biased region" description="Polar residues" evidence="1">
    <location>
        <begin position="1"/>
        <end position="11"/>
    </location>
</feature>
<evidence type="ECO:0000313" key="3">
    <source>
        <dbReference type="Proteomes" id="UP001151516"/>
    </source>
</evidence>
<sequence>MHSHTPPTSEATMPPGTAETPETSQSGLSREKAREAVMLTQTLRNQGATELSDPTYAQLMNFMRSLASSRIRTQLPPPGTMVGTDANHHDSLATMPTAVT</sequence>
<keyword evidence="3" id="KW-1185">Reference proteome</keyword>
<dbReference type="Proteomes" id="UP001151516">
    <property type="component" value="Unassembled WGS sequence"/>
</dbReference>
<feature type="non-terminal residue" evidence="2">
    <location>
        <position position="100"/>
    </location>
</feature>
<feature type="region of interest" description="Disordered" evidence="1">
    <location>
        <begin position="1"/>
        <end position="34"/>
    </location>
</feature>